<dbReference type="EMBL" id="ML005403">
    <property type="protein sequence ID" value="RKP18648.1"/>
    <property type="molecule type" value="Genomic_DNA"/>
</dbReference>
<name>A0A075B2C6_ROZAC</name>
<dbReference type="EMBL" id="KE560483">
    <property type="protein sequence ID" value="EPZ36692.1"/>
    <property type="molecule type" value="Genomic_DNA"/>
</dbReference>
<dbReference type="InterPro" id="IPR022801">
    <property type="entry name" value="Ribosomal_uS4"/>
</dbReference>
<dbReference type="SMART" id="SM00363">
    <property type="entry name" value="S4"/>
    <property type="match status" value="1"/>
</dbReference>
<proteinExistence type="inferred from homology"/>
<evidence type="ECO:0000259" key="7">
    <source>
        <dbReference type="SMART" id="SM00363"/>
    </source>
</evidence>
<evidence type="ECO:0000313" key="8">
    <source>
        <dbReference type="EMBL" id="EPZ36692.1"/>
    </source>
</evidence>
<evidence type="ECO:0000256" key="3">
    <source>
        <dbReference type="ARBA" id="ARBA00022884"/>
    </source>
</evidence>
<reference evidence="11" key="2">
    <citation type="journal article" date="2018" name="Nat. Microbiol.">
        <title>Leveraging single-cell genomics to expand the fungal tree of life.</title>
        <authorList>
            <person name="Ahrendt S.R."/>
            <person name="Quandt C.A."/>
            <person name="Ciobanu D."/>
            <person name="Clum A."/>
            <person name="Salamov A."/>
            <person name="Andreopoulos B."/>
            <person name="Cheng J.F."/>
            <person name="Woyke T."/>
            <person name="Pelin A."/>
            <person name="Henrissat B."/>
            <person name="Reynolds N.K."/>
            <person name="Benny G.L."/>
            <person name="Smith M.E."/>
            <person name="James T.Y."/>
            <person name="Grigoriev I.V."/>
        </authorList>
    </citation>
    <scope>NUCLEOTIDE SEQUENCE [LARGE SCALE GENOMIC DNA]</scope>
    <source>
        <strain evidence="11">CSF55</strain>
    </source>
</reference>
<reference evidence="8 10" key="1">
    <citation type="journal article" date="2013" name="Curr. Biol.">
        <title>Shared signatures of parasitism and phylogenomics unite Cryptomycota and microsporidia.</title>
        <authorList>
            <person name="James T.Y."/>
            <person name="Pelin A."/>
            <person name="Bonen L."/>
            <person name="Ahrendt S."/>
            <person name="Sain D."/>
            <person name="Corradi N."/>
            <person name="Stajich J.E."/>
        </authorList>
    </citation>
    <scope>NUCLEOTIDE SEQUENCE [LARGE SCALE GENOMIC DNA]</scope>
    <source>
        <strain evidence="8">CSF55</strain>
        <strain evidence="8">CSF55</strain>
    </source>
</reference>
<dbReference type="Proteomes" id="UP000281549">
    <property type="component" value="Unassembled WGS sequence"/>
</dbReference>
<keyword evidence="2" id="KW-0699">rRNA-binding</keyword>
<dbReference type="GO" id="GO:0042274">
    <property type="term" value="P:ribosomal small subunit biogenesis"/>
    <property type="evidence" value="ECO:0007669"/>
    <property type="project" value="TreeGrafter"/>
</dbReference>
<dbReference type="CDD" id="cd00165">
    <property type="entry name" value="S4"/>
    <property type="match status" value="1"/>
</dbReference>
<evidence type="ECO:0000313" key="11">
    <source>
        <dbReference type="Proteomes" id="UP000281549"/>
    </source>
</evidence>
<accession>A0A075B2C6</accession>
<keyword evidence="4" id="KW-0689">Ribosomal protein</keyword>
<evidence type="ECO:0000256" key="6">
    <source>
        <dbReference type="PROSITE-ProRule" id="PRU00182"/>
    </source>
</evidence>
<dbReference type="Pfam" id="PF01479">
    <property type="entry name" value="S4"/>
    <property type="match status" value="1"/>
</dbReference>
<dbReference type="SUPFAM" id="SSF55174">
    <property type="entry name" value="Alpha-L RNA-binding motif"/>
    <property type="match status" value="1"/>
</dbReference>
<evidence type="ECO:0000256" key="2">
    <source>
        <dbReference type="ARBA" id="ARBA00022730"/>
    </source>
</evidence>
<organism evidence="8 10">
    <name type="scientific">Rozella allomycis (strain CSF55)</name>
    <dbReference type="NCBI Taxonomy" id="988480"/>
    <lineage>
        <taxon>Eukaryota</taxon>
        <taxon>Fungi</taxon>
        <taxon>Fungi incertae sedis</taxon>
        <taxon>Cryptomycota</taxon>
        <taxon>Cryptomycota incertae sedis</taxon>
        <taxon>Rozella</taxon>
    </lineage>
</organism>
<dbReference type="InterPro" id="IPR036986">
    <property type="entry name" value="S4_RNA-bd_sf"/>
</dbReference>
<dbReference type="STRING" id="988480.A0A075B2C6"/>
<dbReference type="GO" id="GO:0015935">
    <property type="term" value="C:small ribosomal subunit"/>
    <property type="evidence" value="ECO:0007669"/>
    <property type="project" value="TreeGrafter"/>
</dbReference>
<evidence type="ECO:0000256" key="4">
    <source>
        <dbReference type="ARBA" id="ARBA00022980"/>
    </source>
</evidence>
<keyword evidence="3 6" id="KW-0694">RNA-binding</keyword>
<dbReference type="Gene3D" id="3.10.290.10">
    <property type="entry name" value="RNA-binding S4 domain"/>
    <property type="match status" value="1"/>
</dbReference>
<dbReference type="OrthoDB" id="3356781at2759"/>
<dbReference type="PANTHER" id="PTHR11831:SF4">
    <property type="entry name" value="SMALL RIBOSOMAL SUBUNIT PROTEIN US4M"/>
    <property type="match status" value="1"/>
</dbReference>
<sequence>MYRALEDLECRLDNIIYRSMLAHSVYEARRLCSFYSVVVNGKKMRNPDYRVNEGDVIQIIQKNQERHFNKTYGSPYYKLNAFIPPNLEVNFRNMSIFVVYKPKFDELPQPYDRQVIESAINYYNHIY</sequence>
<dbReference type="GO" id="GO:0019843">
    <property type="term" value="F:rRNA binding"/>
    <property type="evidence" value="ECO:0007669"/>
    <property type="project" value="UniProtKB-KW"/>
</dbReference>
<dbReference type="PROSITE" id="PS50889">
    <property type="entry name" value="S4"/>
    <property type="match status" value="1"/>
</dbReference>
<keyword evidence="5" id="KW-0687">Ribonucleoprotein</keyword>
<evidence type="ECO:0000256" key="1">
    <source>
        <dbReference type="ARBA" id="ARBA00007465"/>
    </source>
</evidence>
<dbReference type="Proteomes" id="UP000030755">
    <property type="component" value="Unassembled WGS sequence"/>
</dbReference>
<comment type="similarity">
    <text evidence="1">Belongs to the universal ribosomal protein uS4 family.</text>
</comment>
<protein>
    <submittedName>
        <fullName evidence="9">Alpha-L RNA-binding motif-containing protein</fullName>
    </submittedName>
</protein>
<keyword evidence="10" id="KW-1185">Reference proteome</keyword>
<evidence type="ECO:0000313" key="9">
    <source>
        <dbReference type="EMBL" id="RKP18648.1"/>
    </source>
</evidence>
<dbReference type="InterPro" id="IPR002942">
    <property type="entry name" value="S4_RNA-bd"/>
</dbReference>
<reference evidence="9" key="3">
    <citation type="submission" date="2018-08" db="EMBL/GenBank/DDBJ databases">
        <title>Leveraging single-cell genomics to expand the Fungal Tree of Life.</title>
        <authorList>
            <consortium name="DOE Joint Genome Institute"/>
            <person name="Ahrendt S.R."/>
            <person name="Quandt C.A."/>
            <person name="Ciobanu D."/>
            <person name="Clum A."/>
            <person name="Salamov A."/>
            <person name="Andreopoulos B."/>
            <person name="Cheng J.-F."/>
            <person name="Woyke T."/>
            <person name="Pelin A."/>
            <person name="Henrissat B."/>
            <person name="Reynolds N."/>
            <person name="Benny G.L."/>
            <person name="Smith M.E."/>
            <person name="James T.Y."/>
            <person name="Grigoriev I.V."/>
        </authorList>
    </citation>
    <scope>NUCLEOTIDE SEQUENCE</scope>
    <source>
        <strain evidence="9">CSF55</strain>
    </source>
</reference>
<dbReference type="PANTHER" id="PTHR11831">
    <property type="entry name" value="30S 40S RIBOSOMAL PROTEIN"/>
    <property type="match status" value="1"/>
</dbReference>
<evidence type="ECO:0000256" key="5">
    <source>
        <dbReference type="ARBA" id="ARBA00023274"/>
    </source>
</evidence>
<gene>
    <name evidence="8" type="ORF">O9G_006109</name>
    <name evidence="9" type="ORF">ROZALSC1DRAFT_29680</name>
</gene>
<dbReference type="AlphaFoldDB" id="A0A075B2C6"/>
<dbReference type="GO" id="GO:0003735">
    <property type="term" value="F:structural constituent of ribosome"/>
    <property type="evidence" value="ECO:0007669"/>
    <property type="project" value="TreeGrafter"/>
</dbReference>
<feature type="domain" description="RNA-binding S4" evidence="7">
    <location>
        <begin position="10"/>
        <end position="70"/>
    </location>
</feature>
<dbReference type="HOGENOM" id="CLU_1971761_0_0_1"/>
<dbReference type="Gene3D" id="1.10.1050.10">
    <property type="entry name" value="Ribosomal Protein S4 Delta 41, Chain A, domain 1"/>
    <property type="match status" value="1"/>
</dbReference>
<evidence type="ECO:0000313" key="10">
    <source>
        <dbReference type="Proteomes" id="UP000030755"/>
    </source>
</evidence>
<dbReference type="OMA" id="LLRPSWN"/>